<evidence type="ECO:0000256" key="1">
    <source>
        <dbReference type="ARBA" id="ARBA00023224"/>
    </source>
</evidence>
<dbReference type="Gene3D" id="1.10.287.950">
    <property type="entry name" value="Methyl-accepting chemotaxis protein"/>
    <property type="match status" value="1"/>
</dbReference>
<dbReference type="InterPro" id="IPR003018">
    <property type="entry name" value="GAF"/>
</dbReference>
<dbReference type="RefSeq" id="WP_111326180.1">
    <property type="nucleotide sequence ID" value="NZ_BIFX01000001.1"/>
</dbReference>
<dbReference type="Proteomes" id="UP000248806">
    <property type="component" value="Unassembled WGS sequence"/>
</dbReference>
<dbReference type="InterPro" id="IPR029016">
    <property type="entry name" value="GAF-like_dom_sf"/>
</dbReference>
<reference evidence="6 7" key="1">
    <citation type="submission" date="2018-06" db="EMBL/GenBank/DDBJ databases">
        <title>Genomic Encyclopedia of Archaeal and Bacterial Type Strains, Phase II (KMG-II): from individual species to whole genera.</title>
        <authorList>
            <person name="Goeker M."/>
        </authorList>
    </citation>
    <scope>NUCLEOTIDE SEQUENCE [LARGE SCALE GENOMIC DNA]</scope>
    <source>
        <strain evidence="6 7">ATCC BAA-1881</strain>
    </source>
</reference>
<evidence type="ECO:0000256" key="2">
    <source>
        <dbReference type="PROSITE-ProRule" id="PRU00284"/>
    </source>
</evidence>
<evidence type="ECO:0000313" key="6">
    <source>
        <dbReference type="EMBL" id="PZW19734.1"/>
    </source>
</evidence>
<name>A0A326U2W0_THEHA</name>
<keyword evidence="3" id="KW-0175">Coiled coil</keyword>
<accession>A0A326U2W0</accession>
<dbReference type="SMART" id="SM00065">
    <property type="entry name" value="GAF"/>
    <property type="match status" value="1"/>
</dbReference>
<dbReference type="PANTHER" id="PTHR32089:SF114">
    <property type="entry name" value="METHYL-ACCEPTING CHEMOTAXIS PROTEIN MCPB"/>
    <property type="match status" value="1"/>
</dbReference>
<evidence type="ECO:0000256" key="4">
    <source>
        <dbReference type="SAM" id="MobiDB-lite"/>
    </source>
</evidence>
<dbReference type="PROSITE" id="PS50111">
    <property type="entry name" value="CHEMOTAXIS_TRANSDUC_2"/>
    <property type="match status" value="1"/>
</dbReference>
<feature type="domain" description="Methyl-accepting transducer" evidence="5">
    <location>
        <begin position="294"/>
        <end position="530"/>
    </location>
</feature>
<protein>
    <submittedName>
        <fullName evidence="6">Methyl-accepting chemotaxis protein</fullName>
    </submittedName>
</protein>
<dbReference type="SUPFAM" id="SSF55781">
    <property type="entry name" value="GAF domain-like"/>
    <property type="match status" value="1"/>
</dbReference>
<dbReference type="AlphaFoldDB" id="A0A326U2W0"/>
<organism evidence="6 7">
    <name type="scientific">Thermosporothrix hazakensis</name>
    <dbReference type="NCBI Taxonomy" id="644383"/>
    <lineage>
        <taxon>Bacteria</taxon>
        <taxon>Bacillati</taxon>
        <taxon>Chloroflexota</taxon>
        <taxon>Ktedonobacteria</taxon>
        <taxon>Ktedonobacterales</taxon>
        <taxon>Thermosporotrichaceae</taxon>
        <taxon>Thermosporothrix</taxon>
    </lineage>
</organism>
<dbReference type="SMART" id="SM00283">
    <property type="entry name" value="MA"/>
    <property type="match status" value="1"/>
</dbReference>
<keyword evidence="7" id="KW-1185">Reference proteome</keyword>
<comment type="caution">
    <text evidence="6">The sequence shown here is derived from an EMBL/GenBank/DDBJ whole genome shotgun (WGS) entry which is preliminary data.</text>
</comment>
<evidence type="ECO:0000256" key="3">
    <source>
        <dbReference type="SAM" id="Coils"/>
    </source>
</evidence>
<dbReference type="PANTHER" id="PTHR32089">
    <property type="entry name" value="METHYL-ACCEPTING CHEMOTAXIS PROTEIN MCPB"/>
    <property type="match status" value="1"/>
</dbReference>
<dbReference type="InterPro" id="IPR004089">
    <property type="entry name" value="MCPsignal_dom"/>
</dbReference>
<keyword evidence="1 2" id="KW-0807">Transducer</keyword>
<dbReference type="Pfam" id="PF00015">
    <property type="entry name" value="MCPsignal"/>
    <property type="match status" value="1"/>
</dbReference>
<feature type="coiled-coil region" evidence="3">
    <location>
        <begin position="230"/>
        <end position="257"/>
    </location>
</feature>
<feature type="region of interest" description="Disordered" evidence="4">
    <location>
        <begin position="17"/>
        <end position="50"/>
    </location>
</feature>
<dbReference type="GO" id="GO:0007165">
    <property type="term" value="P:signal transduction"/>
    <property type="evidence" value="ECO:0007669"/>
    <property type="project" value="UniProtKB-KW"/>
</dbReference>
<dbReference type="OrthoDB" id="138587at2"/>
<dbReference type="SUPFAM" id="SSF58104">
    <property type="entry name" value="Methyl-accepting chemotaxis protein (MCP) signaling domain"/>
    <property type="match status" value="1"/>
</dbReference>
<gene>
    <name evidence="6" type="ORF">EI42_05962</name>
</gene>
<evidence type="ECO:0000259" key="5">
    <source>
        <dbReference type="PROSITE" id="PS50111"/>
    </source>
</evidence>
<dbReference type="GO" id="GO:0016020">
    <property type="term" value="C:membrane"/>
    <property type="evidence" value="ECO:0007669"/>
    <property type="project" value="InterPro"/>
</dbReference>
<dbReference type="Pfam" id="PF01590">
    <property type="entry name" value="GAF"/>
    <property type="match status" value="1"/>
</dbReference>
<evidence type="ECO:0000313" key="7">
    <source>
        <dbReference type="Proteomes" id="UP000248806"/>
    </source>
</evidence>
<dbReference type="Gene3D" id="3.30.450.40">
    <property type="match status" value="1"/>
</dbReference>
<dbReference type="EMBL" id="QKUF01000043">
    <property type="protein sequence ID" value="PZW19734.1"/>
    <property type="molecule type" value="Genomic_DNA"/>
</dbReference>
<proteinExistence type="predicted"/>
<sequence>MSERKLTGRSIPLRVRFRPSTKQLQKQSEHPLTSPPPAATQSGERRQVTPQIRDQISELLRLGRLLRADLGLDEVLQQIASSIAACTGFRISVINLIEEKNPYIMPVAFVGIPEEQQEILRSTHDLVEDFLNVMRPEFRISQSYFISHKQNIDYSISLLTAPLKEPEEENDWHAEDVLLIPLFSPRAQKLLGLLSLDDPVDGKIPSEERIEVIELFAQQAAIAIDHARLFQEHEQEQQALEQSISRLQEDMEHLKGGDLRTPLHSTHPRLQPVAETFNQVLTAIGSLLGHEQHTTQEVDEQTRTLWRYSELLTRNTDQQARQIQQISSVIQNFYTLLQQVSEQITRLSAHAAEAMEVSTEAQNIVDRTMNGMSLVREATLQTARTMKTLGESSQEINETILDISDLTVRMHHLALNAAIEATRAGERGQGFALIAQELRGLASQSSEAARKIGSYVRSVQHETSAVAHSVEQSTQQVVLQTELVTQTGVALDALSTVIERLSDLIQDVSASVQQQAQGSQLVISAINETPQMTDAIHRHALEIQQALTQLTEQTAALRSQLSVFRIPLRPTEEER</sequence>